<dbReference type="GO" id="GO:0000166">
    <property type="term" value="F:nucleotide binding"/>
    <property type="evidence" value="ECO:0007669"/>
    <property type="project" value="InterPro"/>
</dbReference>
<accession>A0AAP2W4Z3</accession>
<dbReference type="Gene3D" id="3.40.50.720">
    <property type="entry name" value="NAD(P)-binding Rossmann-like Domain"/>
    <property type="match status" value="1"/>
</dbReference>
<dbReference type="Proteomes" id="UP001320159">
    <property type="component" value="Unassembled WGS sequence"/>
</dbReference>
<evidence type="ECO:0000259" key="1">
    <source>
        <dbReference type="Pfam" id="PF01408"/>
    </source>
</evidence>
<evidence type="ECO:0000313" key="3">
    <source>
        <dbReference type="EMBL" id="MCD1294915.1"/>
    </source>
</evidence>
<comment type="caution">
    <text evidence="3">The sequence shown here is derived from an EMBL/GenBank/DDBJ whole genome shotgun (WGS) entry which is preliminary data.</text>
</comment>
<dbReference type="Gene3D" id="3.30.360.10">
    <property type="entry name" value="Dihydrodipicolinate Reductase, domain 2"/>
    <property type="match status" value="1"/>
</dbReference>
<evidence type="ECO:0000313" key="4">
    <source>
        <dbReference type="Proteomes" id="UP001320159"/>
    </source>
</evidence>
<feature type="domain" description="Gfo/Idh/MocA-like oxidoreductase N-terminal" evidence="1">
    <location>
        <begin position="2"/>
        <end position="119"/>
    </location>
</feature>
<dbReference type="InterPro" id="IPR053561">
    <property type="entry name" value="UDP-GlcNAc_3-dehydrogenase"/>
</dbReference>
<dbReference type="InterPro" id="IPR051450">
    <property type="entry name" value="Gfo/Idh/MocA_Oxidoreductases"/>
</dbReference>
<dbReference type="SUPFAM" id="SSF51735">
    <property type="entry name" value="NAD(P)-binding Rossmann-fold domains"/>
    <property type="match status" value="1"/>
</dbReference>
<dbReference type="InterPro" id="IPR055170">
    <property type="entry name" value="GFO_IDH_MocA-like_dom"/>
</dbReference>
<dbReference type="NCBIfam" id="NF040723">
    <property type="entry name" value="UDP-GlcNAcDh_Arch"/>
    <property type="match status" value="1"/>
</dbReference>
<name>A0AAP2W4Z3_9EURY</name>
<dbReference type="PANTHER" id="PTHR43377:SF1">
    <property type="entry name" value="BILIVERDIN REDUCTASE A"/>
    <property type="match status" value="1"/>
</dbReference>
<dbReference type="Pfam" id="PF22725">
    <property type="entry name" value="GFO_IDH_MocA_C3"/>
    <property type="match status" value="1"/>
</dbReference>
<dbReference type="Pfam" id="PF01408">
    <property type="entry name" value="GFO_IDH_MocA"/>
    <property type="match status" value="1"/>
</dbReference>
<dbReference type="AlphaFoldDB" id="A0AAP2W4Z3"/>
<sequence>MLKVGVIGAGAMGQNHIRAYSQLPGVELAGIADVDKKRVEELSRQYNTQGFTDYKEMLKTGMDAVSIVVPTTLHKSVALDVIAAGTNLLVEKPIANNIESADQIIDAAKKQDLKLMVGHIERFNPAVMKMKELIMSGELGKIVSISTRRVGPYNPRIRDVGVILDIGVHDIDIISYLYDSYVSEVYTIAGKEIHSFEDHASMILRFDGDKAGVVETNWLTPHKTRNFTVIGTEGVGYGDYMEQKVVIHDKEWIKEAKVEKKEPLMNELQNFTDACKGKCDLLATGEDGRHALEVAMASVESYRCRNVVKLLGSYTPNLREKHDIKVVV</sequence>
<feature type="domain" description="GFO/IDH/MocA-like oxidoreductase" evidence="2">
    <location>
        <begin position="128"/>
        <end position="234"/>
    </location>
</feature>
<evidence type="ECO:0000259" key="2">
    <source>
        <dbReference type="Pfam" id="PF22725"/>
    </source>
</evidence>
<protein>
    <submittedName>
        <fullName evidence="3">Oxidoreductase</fullName>
    </submittedName>
</protein>
<dbReference type="InterPro" id="IPR036291">
    <property type="entry name" value="NAD(P)-bd_dom_sf"/>
</dbReference>
<dbReference type="PANTHER" id="PTHR43377">
    <property type="entry name" value="BILIVERDIN REDUCTASE A"/>
    <property type="match status" value="1"/>
</dbReference>
<dbReference type="RefSeq" id="WP_230741748.1">
    <property type="nucleotide sequence ID" value="NZ_PGCK01000005.1"/>
</dbReference>
<gene>
    <name evidence="3" type="ORF">CUJ83_07880</name>
</gene>
<proteinExistence type="predicted"/>
<keyword evidence="4" id="KW-1185">Reference proteome</keyword>
<organism evidence="3 4">
    <name type="scientific">Methanooceanicella nereidis</name>
    <dbReference type="NCBI Taxonomy" id="2052831"/>
    <lineage>
        <taxon>Archaea</taxon>
        <taxon>Methanobacteriati</taxon>
        <taxon>Methanobacteriota</taxon>
        <taxon>Stenosarchaea group</taxon>
        <taxon>Methanomicrobia</taxon>
        <taxon>Methanocellales</taxon>
        <taxon>Methanocellaceae</taxon>
        <taxon>Methanooceanicella</taxon>
    </lineage>
</organism>
<reference evidence="3 4" key="1">
    <citation type="submission" date="2017-11" db="EMBL/GenBank/DDBJ databases">
        <title>Isolation and Characterization of Family Methanocellaceae Species from Potential Methane Hydrate Area Offshore Southwestern Taiwan.</title>
        <authorList>
            <person name="Zhang W.-L."/>
            <person name="Chen W.-C."/>
            <person name="Lai M.-C."/>
            <person name="Chen S.-C."/>
        </authorList>
    </citation>
    <scope>NUCLEOTIDE SEQUENCE [LARGE SCALE GENOMIC DNA]</scope>
    <source>
        <strain evidence="3 4">CWC-04</strain>
    </source>
</reference>
<dbReference type="EMBL" id="PGCK01000005">
    <property type="protein sequence ID" value="MCD1294915.1"/>
    <property type="molecule type" value="Genomic_DNA"/>
</dbReference>
<dbReference type="SUPFAM" id="SSF55347">
    <property type="entry name" value="Glyceraldehyde-3-phosphate dehydrogenase-like, C-terminal domain"/>
    <property type="match status" value="1"/>
</dbReference>
<dbReference type="InterPro" id="IPR000683">
    <property type="entry name" value="Gfo/Idh/MocA-like_OxRdtase_N"/>
</dbReference>